<dbReference type="InterPro" id="IPR003959">
    <property type="entry name" value="ATPase_AAA_core"/>
</dbReference>
<dbReference type="InterPro" id="IPR027417">
    <property type="entry name" value="P-loop_NTPase"/>
</dbReference>
<dbReference type="GO" id="GO:0016887">
    <property type="term" value="F:ATP hydrolysis activity"/>
    <property type="evidence" value="ECO:0007669"/>
    <property type="project" value="InterPro"/>
</dbReference>
<protein>
    <submittedName>
        <fullName evidence="3">P-loop containing nucleoside triphosphate hydrolase protein</fullName>
    </submittedName>
</protein>
<dbReference type="Pfam" id="PF22942">
    <property type="entry name" value="DUF7025"/>
    <property type="match status" value="1"/>
</dbReference>
<dbReference type="SUPFAM" id="SSF52540">
    <property type="entry name" value="P-loop containing nucleoside triphosphate hydrolases"/>
    <property type="match status" value="1"/>
</dbReference>
<keyword evidence="3" id="KW-0378">Hydrolase</keyword>
<organism evidence="3 4">
    <name type="scientific">Microthyrium microscopicum</name>
    <dbReference type="NCBI Taxonomy" id="703497"/>
    <lineage>
        <taxon>Eukaryota</taxon>
        <taxon>Fungi</taxon>
        <taxon>Dikarya</taxon>
        <taxon>Ascomycota</taxon>
        <taxon>Pezizomycotina</taxon>
        <taxon>Dothideomycetes</taxon>
        <taxon>Dothideomycetes incertae sedis</taxon>
        <taxon>Microthyriales</taxon>
        <taxon>Microthyriaceae</taxon>
        <taxon>Microthyrium</taxon>
    </lineage>
</organism>
<dbReference type="InterPro" id="IPR054289">
    <property type="entry name" value="DUF7025"/>
</dbReference>
<dbReference type="OrthoDB" id="10042665at2759"/>
<proteinExistence type="predicted"/>
<name>A0A6A6TYI2_9PEZI</name>
<dbReference type="GO" id="GO:0005524">
    <property type="term" value="F:ATP binding"/>
    <property type="evidence" value="ECO:0007669"/>
    <property type="project" value="InterPro"/>
</dbReference>
<accession>A0A6A6TYI2</accession>
<evidence type="ECO:0000313" key="3">
    <source>
        <dbReference type="EMBL" id="KAF2663918.1"/>
    </source>
</evidence>
<dbReference type="PANTHER" id="PTHR46411">
    <property type="entry name" value="FAMILY ATPASE, PUTATIVE-RELATED"/>
    <property type="match status" value="1"/>
</dbReference>
<dbReference type="CDD" id="cd19481">
    <property type="entry name" value="RecA-like_protease"/>
    <property type="match status" value="1"/>
</dbReference>
<dbReference type="EMBL" id="MU004244">
    <property type="protein sequence ID" value="KAF2663918.1"/>
    <property type="molecule type" value="Genomic_DNA"/>
</dbReference>
<keyword evidence="4" id="KW-1185">Reference proteome</keyword>
<dbReference type="Gene3D" id="3.40.50.300">
    <property type="entry name" value="P-loop containing nucleotide triphosphate hydrolases"/>
    <property type="match status" value="1"/>
</dbReference>
<dbReference type="PANTHER" id="PTHR46411:SF3">
    <property type="entry name" value="AAA+ ATPASE DOMAIN-CONTAINING PROTEIN"/>
    <property type="match status" value="1"/>
</dbReference>
<sequence>MPFIKLDRDTTPEEWEEYKRLEALKLENNNTTTTKEAAKDSVDETTDEACPARSDNEDEETNSQSTDEEPAEEKDYAPDGSIPEMKNLYQAPPDMYGRINWTARAPDDLAEPPENAESAQYALLIRNERCYDGKNALKIHSLVIQSQRLKTVLGQVLAQYPGISTTELKRLEFLPPFEAFVHRWDRLLKAEETEEDADTKKHLKLLGEVLKKELGEAISDRNDLTTLGVARYDTVWTLFEPGCQVFSTSDGHERVYKFTKGEFRQCQVLGHHYALDCQYVQFDGANFGYKMENLAIPAFNGTIDISKLPVYPIDFHPDQKALTERLIARGRLFEQLKGYHFKSYDGIGVYETPCGPLKHSISGRVILDTHAYNRFNPNFQVRLSKSLAPEVDVKDQDNNNHRRGYPPGFGHARAGAPTTKQKLDIKLTDEHHLTATHELRGYSLKDKKWFVLNISDVKEIAWNEKAFSSLVAPQEQKDLILAFARSQLQNKGTFDDVIQGKGRGIIMLLSGPPGVGKTLTAESVAEVMKTPLYMLSAGDLGTTPSQVEDYLSKILELNAKWNAVLLIDEADVFLEARSSDDLERNKLVSIFLRLLEYYEGILFLTTNRVENIDAAFESRIHLSLQYDDLSTDSRRHVWKTFLARCGEGSDFTEDRINQLAEYKLNGRQIKNVLKAAQLLASDKGALLSFAEVNTVMKIRAANEGKIGNWGGIQK</sequence>
<dbReference type="Pfam" id="PF00004">
    <property type="entry name" value="AAA"/>
    <property type="match status" value="1"/>
</dbReference>
<feature type="compositionally biased region" description="Acidic residues" evidence="1">
    <location>
        <begin position="56"/>
        <end position="72"/>
    </location>
</feature>
<evidence type="ECO:0000313" key="4">
    <source>
        <dbReference type="Proteomes" id="UP000799302"/>
    </source>
</evidence>
<dbReference type="Proteomes" id="UP000799302">
    <property type="component" value="Unassembled WGS sequence"/>
</dbReference>
<gene>
    <name evidence="3" type="ORF">BT63DRAFT_407473</name>
</gene>
<evidence type="ECO:0000256" key="1">
    <source>
        <dbReference type="SAM" id="MobiDB-lite"/>
    </source>
</evidence>
<dbReference type="AlphaFoldDB" id="A0A6A6TYI2"/>
<reference evidence="3" key="1">
    <citation type="journal article" date="2020" name="Stud. Mycol.">
        <title>101 Dothideomycetes genomes: a test case for predicting lifestyles and emergence of pathogens.</title>
        <authorList>
            <person name="Haridas S."/>
            <person name="Albert R."/>
            <person name="Binder M."/>
            <person name="Bloem J."/>
            <person name="Labutti K."/>
            <person name="Salamov A."/>
            <person name="Andreopoulos B."/>
            <person name="Baker S."/>
            <person name="Barry K."/>
            <person name="Bills G."/>
            <person name="Bluhm B."/>
            <person name="Cannon C."/>
            <person name="Castanera R."/>
            <person name="Culley D."/>
            <person name="Daum C."/>
            <person name="Ezra D."/>
            <person name="Gonzalez J."/>
            <person name="Henrissat B."/>
            <person name="Kuo A."/>
            <person name="Liang C."/>
            <person name="Lipzen A."/>
            <person name="Lutzoni F."/>
            <person name="Magnuson J."/>
            <person name="Mondo S."/>
            <person name="Nolan M."/>
            <person name="Ohm R."/>
            <person name="Pangilinan J."/>
            <person name="Park H.-J."/>
            <person name="Ramirez L."/>
            <person name="Alfaro M."/>
            <person name="Sun H."/>
            <person name="Tritt A."/>
            <person name="Yoshinaga Y."/>
            <person name="Zwiers L.-H."/>
            <person name="Turgeon B."/>
            <person name="Goodwin S."/>
            <person name="Spatafora J."/>
            <person name="Crous P."/>
            <person name="Grigoriev I."/>
        </authorList>
    </citation>
    <scope>NUCLEOTIDE SEQUENCE</scope>
    <source>
        <strain evidence="3">CBS 115976</strain>
    </source>
</reference>
<evidence type="ECO:0000259" key="2">
    <source>
        <dbReference type="SMART" id="SM00382"/>
    </source>
</evidence>
<dbReference type="SMART" id="SM00382">
    <property type="entry name" value="AAA"/>
    <property type="match status" value="1"/>
</dbReference>
<feature type="domain" description="AAA+ ATPase" evidence="2">
    <location>
        <begin position="503"/>
        <end position="630"/>
    </location>
</feature>
<feature type="region of interest" description="Disordered" evidence="1">
    <location>
        <begin position="25"/>
        <end position="85"/>
    </location>
</feature>
<feature type="compositionally biased region" description="Low complexity" evidence="1">
    <location>
        <begin position="26"/>
        <end position="35"/>
    </location>
</feature>
<dbReference type="InterPro" id="IPR003593">
    <property type="entry name" value="AAA+_ATPase"/>
</dbReference>